<dbReference type="PANTHER" id="PTHR45996">
    <property type="entry name" value="AGAP001464-PB"/>
    <property type="match status" value="1"/>
</dbReference>
<evidence type="ECO:0000256" key="6">
    <source>
        <dbReference type="SAM" id="Coils"/>
    </source>
</evidence>
<sequence>MSQGESLDILEMLFDKNDPILKENTAPFFVEDDIDIFQETSTDLQLNPWDLDPSEFLSSLLNSEELNQSKGHETRTTTQSCSDDGALSEEMSPSLSLPSLYYENKSLSSNSSLSGLSETNSPPPITLEMENSVDDFQITQSSTDVIIDGNRSAAIEIGADIIVTTSEATQENIHLDTTSNDSINQVQVMDSTCFSSSYFQSSSESFNSENLELTAEEKRLLKKEGITIPTHLPLTKAEERDLKRIRRKIRNKQSAQDSRKRKKEYVDGLEKRVKVCTAQNVELQKKVTILQKQNMSLLNQLKRLQMLVSSSSSKPAQTSTCVAVLLLSFALLLFPNFKPSSFGNERQLKAPSLKMSPGTGQSRSLLHTGNEEQSRLARVKEEVMIVDEIFISNSNKKMFLSEKTEERIKTPAVPQKPYDDIWLTDYNVTTKFNDSGGNNLENAKKIVVKIAEDL</sequence>
<dbReference type="Gene3D" id="1.20.5.170">
    <property type="match status" value="1"/>
</dbReference>
<dbReference type="Pfam" id="PF00170">
    <property type="entry name" value="bZIP_1"/>
    <property type="match status" value="1"/>
</dbReference>
<keyword evidence="2" id="KW-0805">Transcription regulation</keyword>
<dbReference type="PANTHER" id="PTHR45996:SF3">
    <property type="entry name" value="CREB-H TRANSCRIPTION FACTOR HOMOLOG LET-607"/>
    <property type="match status" value="1"/>
</dbReference>
<keyword evidence="9" id="KW-1185">Reference proteome</keyword>
<dbReference type="PROSITE" id="PS50217">
    <property type="entry name" value="BZIP"/>
    <property type="match status" value="1"/>
</dbReference>
<organism evidence="9 10">
    <name type="scientific">Limulus polyphemus</name>
    <name type="common">Atlantic horseshoe crab</name>
    <dbReference type="NCBI Taxonomy" id="6850"/>
    <lineage>
        <taxon>Eukaryota</taxon>
        <taxon>Metazoa</taxon>
        <taxon>Ecdysozoa</taxon>
        <taxon>Arthropoda</taxon>
        <taxon>Chelicerata</taxon>
        <taxon>Merostomata</taxon>
        <taxon>Xiphosura</taxon>
        <taxon>Limulidae</taxon>
        <taxon>Limulus</taxon>
    </lineage>
</organism>
<gene>
    <name evidence="10" type="primary">LOC106464145</name>
</gene>
<keyword evidence="5" id="KW-0539">Nucleus</keyword>
<name>A0ABM1BDC9_LIMPO</name>
<keyword evidence="3" id="KW-0238">DNA-binding</keyword>
<comment type="subcellular location">
    <subcellularLocation>
        <location evidence="1">Endoplasmic reticulum membrane</location>
        <topology evidence="1">Single-pass type II membrane protein</topology>
    </subcellularLocation>
</comment>
<evidence type="ECO:0000259" key="8">
    <source>
        <dbReference type="PROSITE" id="PS50217"/>
    </source>
</evidence>
<proteinExistence type="predicted"/>
<feature type="coiled-coil region" evidence="6">
    <location>
        <begin position="235"/>
        <end position="307"/>
    </location>
</feature>
<dbReference type="Proteomes" id="UP000694941">
    <property type="component" value="Unplaced"/>
</dbReference>
<evidence type="ECO:0000256" key="4">
    <source>
        <dbReference type="ARBA" id="ARBA00023163"/>
    </source>
</evidence>
<evidence type="ECO:0000256" key="3">
    <source>
        <dbReference type="ARBA" id="ARBA00023125"/>
    </source>
</evidence>
<dbReference type="RefSeq" id="XP_013779710.1">
    <property type="nucleotide sequence ID" value="XM_013924256.2"/>
</dbReference>
<feature type="region of interest" description="Disordered" evidence="7">
    <location>
        <begin position="349"/>
        <end position="371"/>
    </location>
</feature>
<reference evidence="10" key="1">
    <citation type="submission" date="2025-08" db="UniProtKB">
        <authorList>
            <consortium name="RefSeq"/>
        </authorList>
    </citation>
    <scope>IDENTIFICATION</scope>
    <source>
        <tissue evidence="10">Muscle</tissue>
    </source>
</reference>
<evidence type="ECO:0000313" key="10">
    <source>
        <dbReference type="RefSeq" id="XP_013779710.1"/>
    </source>
</evidence>
<dbReference type="InterPro" id="IPR046347">
    <property type="entry name" value="bZIP_sf"/>
</dbReference>
<dbReference type="SUPFAM" id="SSF57959">
    <property type="entry name" value="Leucine zipper domain"/>
    <property type="match status" value="1"/>
</dbReference>
<feature type="domain" description="BZIP" evidence="8">
    <location>
        <begin position="241"/>
        <end position="304"/>
    </location>
</feature>
<evidence type="ECO:0000313" key="9">
    <source>
        <dbReference type="Proteomes" id="UP000694941"/>
    </source>
</evidence>
<feature type="compositionally biased region" description="Polar residues" evidence="7">
    <location>
        <begin position="358"/>
        <end position="367"/>
    </location>
</feature>
<evidence type="ECO:0000256" key="2">
    <source>
        <dbReference type="ARBA" id="ARBA00023015"/>
    </source>
</evidence>
<dbReference type="SMART" id="SM00338">
    <property type="entry name" value="BRLZ"/>
    <property type="match status" value="1"/>
</dbReference>
<evidence type="ECO:0000256" key="1">
    <source>
        <dbReference type="ARBA" id="ARBA00004648"/>
    </source>
</evidence>
<evidence type="ECO:0000256" key="7">
    <source>
        <dbReference type="SAM" id="MobiDB-lite"/>
    </source>
</evidence>
<protein>
    <submittedName>
        <fullName evidence="10">Cyclic AMP-responsive element-binding protein 3-like protein 3</fullName>
    </submittedName>
</protein>
<dbReference type="GeneID" id="106464145"/>
<evidence type="ECO:0000256" key="5">
    <source>
        <dbReference type="ARBA" id="ARBA00023242"/>
    </source>
</evidence>
<keyword evidence="6" id="KW-0175">Coiled coil</keyword>
<dbReference type="InterPro" id="IPR051381">
    <property type="entry name" value="CREB_ATF_subfamily"/>
</dbReference>
<dbReference type="CDD" id="cd14689">
    <property type="entry name" value="bZIP_CREB3"/>
    <property type="match status" value="1"/>
</dbReference>
<feature type="region of interest" description="Disordered" evidence="7">
    <location>
        <begin position="66"/>
        <end position="93"/>
    </location>
</feature>
<accession>A0ABM1BDC9</accession>
<dbReference type="InterPro" id="IPR004827">
    <property type="entry name" value="bZIP"/>
</dbReference>
<keyword evidence="4" id="KW-0804">Transcription</keyword>